<reference evidence="3" key="1">
    <citation type="submission" date="2016-04" db="EMBL/GenBank/DDBJ databases">
        <authorList>
            <person name="Guldener U."/>
            <person name="Guldener U."/>
        </authorList>
    </citation>
    <scope>NUCLEOTIDE SEQUENCE [LARGE SCALE GENOMIC DNA]</scope>
    <source>
        <strain evidence="3">UB2112</strain>
    </source>
</reference>
<evidence type="ECO:0000313" key="2">
    <source>
        <dbReference type="EMBL" id="SAM85262.1"/>
    </source>
</evidence>
<evidence type="ECO:0000313" key="3">
    <source>
        <dbReference type="Proteomes" id="UP000179920"/>
    </source>
</evidence>
<accession>A0A1K0GWG5</accession>
<dbReference type="AlphaFoldDB" id="A0A1K0GWG5"/>
<keyword evidence="1" id="KW-0732">Signal</keyword>
<evidence type="ECO:0000256" key="1">
    <source>
        <dbReference type="SAM" id="SignalP"/>
    </source>
</evidence>
<gene>
    <name evidence="2" type="ORF">UBRO_07521</name>
</gene>
<feature type="signal peptide" evidence="1">
    <location>
        <begin position="1"/>
        <end position="25"/>
    </location>
</feature>
<dbReference type="Proteomes" id="UP000179920">
    <property type="component" value="Chromosome XVII"/>
</dbReference>
<dbReference type="EMBL" id="LT558133">
    <property type="protein sequence ID" value="SAM85262.1"/>
    <property type="molecule type" value="Genomic_DNA"/>
</dbReference>
<organism evidence="2 3">
    <name type="scientific">Ustilago bromivora</name>
    <dbReference type="NCBI Taxonomy" id="307758"/>
    <lineage>
        <taxon>Eukaryota</taxon>
        <taxon>Fungi</taxon>
        <taxon>Dikarya</taxon>
        <taxon>Basidiomycota</taxon>
        <taxon>Ustilaginomycotina</taxon>
        <taxon>Ustilaginomycetes</taxon>
        <taxon>Ustilaginales</taxon>
        <taxon>Ustilaginaceae</taxon>
        <taxon>Ustilago</taxon>
    </lineage>
</organism>
<protein>
    <submittedName>
        <fullName evidence="2">Uncharacterized protein</fullName>
    </submittedName>
</protein>
<feature type="chain" id="PRO_5009664539" evidence="1">
    <location>
        <begin position="26"/>
        <end position="263"/>
    </location>
</feature>
<sequence length="263" mass="29467">MNKNALSALSMLLLALTWAVVGSLAAPFGLEATSDAASELRQRTGSSPRSPLPISASHGMANSQPIYMKDLSAEELFKALVLLESQRTKLEATSMAQESVFRSSIPIFLDRPPFTTREYLVQFDETRPPVSLPVEVEDLHRSFEDYVINKYYFALNHNHDASSYKGGDVELAQTGASKDWMSAVTGRTREITKSQVVKKGLMAVIRTREWADKIRSQHPEMLPKDAVEAALTKCWWLWHNGMKIANGYAYIPVQEIAAKIHRR</sequence>
<proteinExistence type="predicted"/>
<name>A0A1K0GWG5_9BASI</name>